<evidence type="ECO:0000256" key="1">
    <source>
        <dbReference type="SAM" id="MobiDB-lite"/>
    </source>
</evidence>
<keyword evidence="3" id="KW-1185">Reference proteome</keyword>
<dbReference type="OMA" id="RPERWRW"/>
<dbReference type="AlphaFoldDB" id="A0A0E0QSH4"/>
<evidence type="ECO:0000313" key="3">
    <source>
        <dbReference type="Proteomes" id="UP000008022"/>
    </source>
</evidence>
<name>A0A0E0QSH4_ORYRU</name>
<reference evidence="3" key="1">
    <citation type="submission" date="2013-06" db="EMBL/GenBank/DDBJ databases">
        <authorList>
            <person name="Zhao Q."/>
        </authorList>
    </citation>
    <scope>NUCLEOTIDE SEQUENCE</scope>
    <source>
        <strain evidence="3">cv. W1943</strain>
    </source>
</reference>
<dbReference type="Gramene" id="ORUFI09G14150.1">
    <property type="protein sequence ID" value="ORUFI09G14150.1"/>
    <property type="gene ID" value="ORUFI09G14150"/>
</dbReference>
<feature type="region of interest" description="Disordered" evidence="1">
    <location>
        <begin position="1"/>
        <end position="64"/>
    </location>
</feature>
<feature type="compositionally biased region" description="Basic residues" evidence="1">
    <location>
        <begin position="55"/>
        <end position="64"/>
    </location>
</feature>
<protein>
    <submittedName>
        <fullName evidence="2">Uncharacterized protein</fullName>
    </submittedName>
</protein>
<sequence length="336" mass="36431">MAATGDVGQSGGRRSTAAEAASRPERWRWRVGLSGVRRRQRASTRRRAPPPLPPSRRRHGRRCSSRCRRAPDVIAVAAIDEDERLEQLAAIFEEVTGLDLFAWLFWSPSTGLGEDAAGRPVVDSVAGGEEPSWWRGDRTGGWPMGASPRALLHLASSPSNRSSSLGIVIDLSVVPPSPPPAARCPDHPSGGGDDTREGTRWRLRRLRREAAAARATSRSDRRRGLGGVGSGGTSELEVEDPGGGEVSDLDGIAPTVDDPRLPVDARAVPASLPPPEAYLWPPSSSARLPPWFPAAAATGHRRDAALLSYFAPLTGYRQRRLRERRNRGRERRGGER</sequence>
<dbReference type="EnsemblPlants" id="ORUFI09G14150.1">
    <property type="protein sequence ID" value="ORUFI09G14150.1"/>
    <property type="gene ID" value="ORUFI09G14150"/>
</dbReference>
<evidence type="ECO:0000313" key="2">
    <source>
        <dbReference type="EnsemblPlants" id="ORUFI09G14150.1"/>
    </source>
</evidence>
<reference evidence="2" key="2">
    <citation type="submission" date="2015-06" db="UniProtKB">
        <authorList>
            <consortium name="EnsemblPlants"/>
        </authorList>
    </citation>
    <scope>IDENTIFICATION</scope>
</reference>
<dbReference type="HOGENOM" id="CLU_827384_0_0_1"/>
<feature type="compositionally biased region" description="Basic residues" evidence="1">
    <location>
        <begin position="36"/>
        <end position="48"/>
    </location>
</feature>
<feature type="region of interest" description="Disordered" evidence="1">
    <location>
        <begin position="176"/>
        <end position="245"/>
    </location>
</feature>
<accession>A0A0E0QSH4</accession>
<proteinExistence type="predicted"/>
<organism evidence="2 3">
    <name type="scientific">Oryza rufipogon</name>
    <name type="common">Brownbeard rice</name>
    <name type="synonym">Asian wild rice</name>
    <dbReference type="NCBI Taxonomy" id="4529"/>
    <lineage>
        <taxon>Eukaryota</taxon>
        <taxon>Viridiplantae</taxon>
        <taxon>Streptophyta</taxon>
        <taxon>Embryophyta</taxon>
        <taxon>Tracheophyta</taxon>
        <taxon>Spermatophyta</taxon>
        <taxon>Magnoliopsida</taxon>
        <taxon>Liliopsida</taxon>
        <taxon>Poales</taxon>
        <taxon>Poaceae</taxon>
        <taxon>BOP clade</taxon>
        <taxon>Oryzoideae</taxon>
        <taxon>Oryzeae</taxon>
        <taxon>Oryzinae</taxon>
        <taxon>Oryza</taxon>
    </lineage>
</organism>
<dbReference type="Proteomes" id="UP000008022">
    <property type="component" value="Unassembled WGS sequence"/>
</dbReference>